<dbReference type="Pfam" id="PF13376">
    <property type="entry name" value="OmdA"/>
    <property type="match status" value="1"/>
</dbReference>
<keyword evidence="3" id="KW-1185">Reference proteome</keyword>
<feature type="compositionally biased region" description="Basic and acidic residues" evidence="1">
    <location>
        <begin position="184"/>
        <end position="194"/>
    </location>
</feature>
<reference evidence="3" key="1">
    <citation type="submission" date="2016-11" db="EMBL/GenBank/DDBJ databases">
        <authorList>
            <person name="Varghese N."/>
            <person name="Submissions S."/>
        </authorList>
    </citation>
    <scope>NUCLEOTIDE SEQUENCE [LARGE SCALE GENOMIC DNA]</scope>
    <source>
        <strain evidence="3">DSM 29326</strain>
    </source>
</reference>
<evidence type="ECO:0000313" key="3">
    <source>
        <dbReference type="Proteomes" id="UP000183987"/>
    </source>
</evidence>
<name>A0A1M5AM32_LOKAT</name>
<dbReference type="STRING" id="366533.SAMN05444339_10523"/>
<feature type="region of interest" description="Disordered" evidence="1">
    <location>
        <begin position="172"/>
        <end position="194"/>
    </location>
</feature>
<dbReference type="Proteomes" id="UP000183987">
    <property type="component" value="Unassembled WGS sequence"/>
</dbReference>
<accession>A0A1M5AM32</accession>
<dbReference type="AlphaFoldDB" id="A0A1M5AM32"/>
<gene>
    <name evidence="2" type="ORF">SAMN05444339_10523</name>
</gene>
<proteinExistence type="predicted"/>
<evidence type="ECO:0000313" key="2">
    <source>
        <dbReference type="EMBL" id="SHF31331.1"/>
    </source>
</evidence>
<organism evidence="2 3">
    <name type="scientific">Loktanella atrilutea</name>
    <dbReference type="NCBI Taxonomy" id="366533"/>
    <lineage>
        <taxon>Bacteria</taxon>
        <taxon>Pseudomonadati</taxon>
        <taxon>Pseudomonadota</taxon>
        <taxon>Alphaproteobacteria</taxon>
        <taxon>Rhodobacterales</taxon>
        <taxon>Roseobacteraceae</taxon>
        <taxon>Loktanella</taxon>
    </lineage>
</organism>
<evidence type="ECO:0000256" key="1">
    <source>
        <dbReference type="SAM" id="MobiDB-lite"/>
    </source>
</evidence>
<protein>
    <submittedName>
        <fullName evidence="2">Uncharacterized conserved protein YdeI, YjbR/CyaY-like superfamily, DUF1801 family</fullName>
    </submittedName>
</protein>
<dbReference type="EMBL" id="FQUE01000005">
    <property type="protein sequence ID" value="SHF31331.1"/>
    <property type="molecule type" value="Genomic_DNA"/>
</dbReference>
<sequence>MTKASDFEQVEVASEDELRDWLAAHHHQHQSVWLISFKAGDDRYLAYDTIVRQLVAHGWVDSRPRSLDAARSMRLISLRRPGSNWSRANRQRAEDLITSGQMTPRGQAAVDSARADGSWTALVDIEDGVVPDDLAAMLRDTPHAQGHFDAFPPSSRRIILEWIAAARTDATRRKRVQQTAEMASRNERANHYRS</sequence>
<dbReference type="RefSeq" id="WP_072857390.1">
    <property type="nucleotide sequence ID" value="NZ_FQUE01000005.1"/>
</dbReference>